<evidence type="ECO:0000313" key="3">
    <source>
        <dbReference type="EMBL" id="MRG96211.1"/>
    </source>
</evidence>
<feature type="compositionally biased region" description="Basic and acidic residues" evidence="1">
    <location>
        <begin position="37"/>
        <end position="52"/>
    </location>
</feature>
<evidence type="ECO:0000256" key="2">
    <source>
        <dbReference type="SAM" id="SignalP"/>
    </source>
</evidence>
<organism evidence="3 4">
    <name type="scientific">Polyangium spumosum</name>
    <dbReference type="NCBI Taxonomy" id="889282"/>
    <lineage>
        <taxon>Bacteria</taxon>
        <taxon>Pseudomonadati</taxon>
        <taxon>Myxococcota</taxon>
        <taxon>Polyangia</taxon>
        <taxon>Polyangiales</taxon>
        <taxon>Polyangiaceae</taxon>
        <taxon>Polyangium</taxon>
    </lineage>
</organism>
<sequence>MMNAIKSLFFAVLSLGIVGTTSVARAEEPVEEATELEVARADEEATEERDITNSDQAALSSQFDHRPFDYRDFRRRGGRRECREFCQDEYFRCERFDDRFRRHGYDRDRFRRRGRCQREFNFCIRRVCRGGRF</sequence>
<gene>
    <name evidence="3" type="ORF">GF068_30450</name>
</gene>
<dbReference type="RefSeq" id="WP_153823008.1">
    <property type="nucleotide sequence ID" value="NZ_WJIE01000010.1"/>
</dbReference>
<protein>
    <submittedName>
        <fullName evidence="3">Uncharacterized protein</fullName>
    </submittedName>
</protein>
<feature type="signal peptide" evidence="2">
    <location>
        <begin position="1"/>
        <end position="26"/>
    </location>
</feature>
<accession>A0A6N7Q5U0</accession>
<dbReference type="Proteomes" id="UP000440224">
    <property type="component" value="Unassembled WGS sequence"/>
</dbReference>
<reference evidence="3 4" key="1">
    <citation type="submission" date="2019-10" db="EMBL/GenBank/DDBJ databases">
        <title>A soil myxobacterium in the family Polyangiaceae.</title>
        <authorList>
            <person name="Li Y."/>
            <person name="Wang J."/>
        </authorList>
    </citation>
    <scope>NUCLEOTIDE SEQUENCE [LARGE SCALE GENOMIC DNA]</scope>
    <source>
        <strain evidence="3 4">DSM 14734</strain>
    </source>
</reference>
<evidence type="ECO:0000313" key="4">
    <source>
        <dbReference type="Proteomes" id="UP000440224"/>
    </source>
</evidence>
<dbReference type="AlphaFoldDB" id="A0A6N7Q5U0"/>
<feature type="chain" id="PRO_5026979980" evidence="2">
    <location>
        <begin position="27"/>
        <end position="133"/>
    </location>
</feature>
<evidence type="ECO:0000256" key="1">
    <source>
        <dbReference type="SAM" id="MobiDB-lite"/>
    </source>
</evidence>
<feature type="region of interest" description="Disordered" evidence="1">
    <location>
        <begin position="34"/>
        <end position="60"/>
    </location>
</feature>
<dbReference type="EMBL" id="WJIE01000010">
    <property type="protein sequence ID" value="MRG96211.1"/>
    <property type="molecule type" value="Genomic_DNA"/>
</dbReference>
<comment type="caution">
    <text evidence="3">The sequence shown here is derived from an EMBL/GenBank/DDBJ whole genome shotgun (WGS) entry which is preliminary data.</text>
</comment>
<name>A0A6N7Q5U0_9BACT</name>
<keyword evidence="2" id="KW-0732">Signal</keyword>
<keyword evidence="4" id="KW-1185">Reference proteome</keyword>
<proteinExistence type="predicted"/>